<evidence type="ECO:0000256" key="2">
    <source>
        <dbReference type="SAM" id="SignalP"/>
    </source>
</evidence>
<dbReference type="InterPro" id="IPR029058">
    <property type="entry name" value="AB_hydrolase_fold"/>
</dbReference>
<dbReference type="PANTHER" id="PTHR34853">
    <property type="match status" value="1"/>
</dbReference>
<dbReference type="InterPro" id="IPR005152">
    <property type="entry name" value="Lipase_secreted"/>
</dbReference>
<dbReference type="Gene3D" id="3.40.50.1820">
    <property type="entry name" value="alpha/beta hydrolase"/>
    <property type="match status" value="1"/>
</dbReference>
<dbReference type="AlphaFoldDB" id="S7ZTG0"/>
<dbReference type="PIRSF" id="PIRSF029171">
    <property type="entry name" value="Esterase_LipA"/>
    <property type="match status" value="1"/>
</dbReference>
<evidence type="ECO:0000313" key="4">
    <source>
        <dbReference type="Proteomes" id="UP000019376"/>
    </source>
</evidence>
<keyword evidence="4" id="KW-1185">Reference proteome</keyword>
<evidence type="ECO:0000256" key="1">
    <source>
        <dbReference type="ARBA" id="ARBA00022801"/>
    </source>
</evidence>
<dbReference type="eggNOG" id="ENOG502SHJQ">
    <property type="taxonomic scope" value="Eukaryota"/>
</dbReference>
<dbReference type="Pfam" id="PF03583">
    <property type="entry name" value="LIP"/>
    <property type="match status" value="1"/>
</dbReference>
<dbReference type="SUPFAM" id="SSF53474">
    <property type="entry name" value="alpha/beta-Hydrolases"/>
    <property type="match status" value="1"/>
</dbReference>
<dbReference type="OrthoDB" id="2373480at2759"/>
<dbReference type="GO" id="GO:0017000">
    <property type="term" value="P:antibiotic biosynthetic process"/>
    <property type="evidence" value="ECO:0007669"/>
    <property type="project" value="UniProtKB-ARBA"/>
</dbReference>
<name>S7ZTG0_PENO1</name>
<dbReference type="GO" id="GO:0004806">
    <property type="term" value="F:triacylglycerol lipase activity"/>
    <property type="evidence" value="ECO:0007669"/>
    <property type="project" value="InterPro"/>
</dbReference>
<dbReference type="PhylomeDB" id="S7ZTG0"/>
<accession>S7ZTG0</accession>
<evidence type="ECO:0008006" key="5">
    <source>
        <dbReference type="Google" id="ProtNLM"/>
    </source>
</evidence>
<sequence length="477" mass="50744">MASLPGFSVRFCMVFLMTFVLTLCSAQPASQSIVERSIPLPPDQDPFHQPPAGFESELPGSILREREVQVAFLGLIPQPVKAYQLLYRTTAINGSAIASVTTVFVPLISKKDRFISLHTAYDSSATVCSPSYNYRLAAAQTDLISSAEQLIIQAYLLLGNIVNSPDYEGPDAAFSPGHLEGMGVLDSMRAVSQYQKLGLSSTNPMIVGTGYSGGAIATGWAASLQPTYAPELNIKGWAQGGTPANLTGTLVFIDDTLFSGFLPAAVAGLSMPSAYGAELNPVIDAIITPKGAQALASARQNCAPVDLVQFPKMSILSTDFQSLGQQLLYEPTIQRVLGQNILGINKTETPTAPVFVYHATQDEIIPYSNASAMVKAWCDSGVSVKFTSYASGGHLTTEIVALPETIAFIENAFLDLAPHGCSSATKLSSILDPIALGIELEPVLTKLIEVLVHLGSGDSNLQQDPGILMKPVTWRST</sequence>
<dbReference type="HOGENOM" id="CLU_029538_5_0_1"/>
<dbReference type="PANTHER" id="PTHR34853:SF5">
    <property type="entry name" value="LIP-DOMAIN-CONTAINING PROTEIN-RELATED"/>
    <property type="match status" value="1"/>
</dbReference>
<dbReference type="GO" id="GO:0016042">
    <property type="term" value="P:lipid catabolic process"/>
    <property type="evidence" value="ECO:0007669"/>
    <property type="project" value="InterPro"/>
</dbReference>
<feature type="signal peptide" evidence="2">
    <location>
        <begin position="1"/>
        <end position="26"/>
    </location>
</feature>
<dbReference type="Gene3D" id="1.10.260.130">
    <property type="match status" value="1"/>
</dbReference>
<dbReference type="EMBL" id="KB644415">
    <property type="protein sequence ID" value="EPS33995.1"/>
    <property type="molecule type" value="Genomic_DNA"/>
</dbReference>
<reference evidence="3 4" key="1">
    <citation type="journal article" date="2013" name="PLoS ONE">
        <title>Genomic and secretomic analyses reveal unique features of the lignocellulolytic enzyme system of Penicillium decumbens.</title>
        <authorList>
            <person name="Liu G."/>
            <person name="Zhang L."/>
            <person name="Wei X."/>
            <person name="Zou G."/>
            <person name="Qin Y."/>
            <person name="Ma L."/>
            <person name="Li J."/>
            <person name="Zheng H."/>
            <person name="Wang S."/>
            <person name="Wang C."/>
            <person name="Xun L."/>
            <person name="Zhao G.-P."/>
            <person name="Zhou Z."/>
            <person name="Qu Y."/>
        </authorList>
    </citation>
    <scope>NUCLEOTIDE SEQUENCE [LARGE SCALE GENOMIC DNA]</scope>
    <source>
        <strain evidence="4">114-2 / CGMCC 5302</strain>
    </source>
</reference>
<keyword evidence="2" id="KW-0732">Signal</keyword>
<dbReference type="Proteomes" id="UP000019376">
    <property type="component" value="Unassembled WGS sequence"/>
</dbReference>
<keyword evidence="1" id="KW-0378">Hydrolase</keyword>
<gene>
    <name evidence="3" type="ORF">PDE_08957</name>
</gene>
<feature type="chain" id="PRO_5004548130" description="Lipase" evidence="2">
    <location>
        <begin position="27"/>
        <end position="477"/>
    </location>
</feature>
<protein>
    <recommendedName>
        <fullName evidence="5">Lipase</fullName>
    </recommendedName>
</protein>
<proteinExistence type="predicted"/>
<evidence type="ECO:0000313" key="3">
    <source>
        <dbReference type="EMBL" id="EPS33995.1"/>
    </source>
</evidence>
<dbReference type="GO" id="GO:0072330">
    <property type="term" value="P:monocarboxylic acid biosynthetic process"/>
    <property type="evidence" value="ECO:0007669"/>
    <property type="project" value="UniProtKB-ARBA"/>
</dbReference>
<organism evidence="3 4">
    <name type="scientific">Penicillium oxalicum (strain 114-2 / CGMCC 5302)</name>
    <name type="common">Penicillium decumbens</name>
    <dbReference type="NCBI Taxonomy" id="933388"/>
    <lineage>
        <taxon>Eukaryota</taxon>
        <taxon>Fungi</taxon>
        <taxon>Dikarya</taxon>
        <taxon>Ascomycota</taxon>
        <taxon>Pezizomycotina</taxon>
        <taxon>Eurotiomycetes</taxon>
        <taxon>Eurotiomycetidae</taxon>
        <taxon>Eurotiales</taxon>
        <taxon>Aspergillaceae</taxon>
        <taxon>Penicillium</taxon>
    </lineage>
</organism>